<sequence length="363" mass="40617">MMKNPADEAGSAAPAVPRRVEVAGLSEMSPAYFGMTMATGIVSLAAHVMHMPGVAKALFLLNGVVYVVLWALTLLRIVRYPRRVFEDLIDHLRGPGFFTTVAGTSVLGSQFVLLAGQYRIATVLWAGAVLLWIGLTYSIFTGFTIKENKPPLQQGISGGWLLAVVATQSIAVLGALLAARLGQPGRLEMNFLVLSMWLWGGMLYIWMMSLIFYRYVFFQFSPADLSPPYWINMGAMAISTLAGSLLLLNSRDAPFLLSLQPFIKGFTIFYWATGTWWIPMLLILVIWRHGYRRFPLTYDPLYWGAVFPLGMYTVCTHQMIEAMGFGFLRFLPDTFVYIALAAWMTVFTGFVRSLLRHWRHGGP</sequence>
<evidence type="ECO:0000256" key="8">
    <source>
        <dbReference type="SAM" id="Phobius"/>
    </source>
</evidence>
<evidence type="ECO:0000256" key="1">
    <source>
        <dbReference type="ARBA" id="ARBA00004651"/>
    </source>
</evidence>
<dbReference type="RefSeq" id="WP_189351727.1">
    <property type="nucleotide sequence ID" value="NZ_BMYP01000001.1"/>
</dbReference>
<dbReference type="InterPro" id="IPR038665">
    <property type="entry name" value="Voltage-dep_anion_channel_sf"/>
</dbReference>
<dbReference type="Pfam" id="PF03595">
    <property type="entry name" value="SLAC1"/>
    <property type="match status" value="1"/>
</dbReference>
<feature type="transmembrane region" description="Helical" evidence="8">
    <location>
        <begin position="123"/>
        <end position="140"/>
    </location>
</feature>
<keyword evidence="4" id="KW-1003">Cell membrane</keyword>
<keyword evidence="10" id="KW-1185">Reference proteome</keyword>
<dbReference type="Gene3D" id="1.50.10.150">
    <property type="entry name" value="Voltage-dependent anion channel"/>
    <property type="match status" value="1"/>
</dbReference>
<keyword evidence="5 8" id="KW-0812">Transmembrane</keyword>
<evidence type="ECO:0000256" key="5">
    <source>
        <dbReference type="ARBA" id="ARBA00022692"/>
    </source>
</evidence>
<evidence type="ECO:0000313" key="9">
    <source>
        <dbReference type="EMBL" id="GHD70718.1"/>
    </source>
</evidence>
<evidence type="ECO:0000256" key="4">
    <source>
        <dbReference type="ARBA" id="ARBA00022475"/>
    </source>
</evidence>
<feature type="transmembrane region" description="Helical" evidence="8">
    <location>
        <begin position="229"/>
        <end position="248"/>
    </location>
</feature>
<evidence type="ECO:0000256" key="2">
    <source>
        <dbReference type="ARBA" id="ARBA00008566"/>
    </source>
</evidence>
<dbReference type="InterPro" id="IPR051629">
    <property type="entry name" value="Sulfite_efflux_TDT"/>
</dbReference>
<evidence type="ECO:0000256" key="7">
    <source>
        <dbReference type="ARBA" id="ARBA00023136"/>
    </source>
</evidence>
<feature type="transmembrane region" description="Helical" evidence="8">
    <location>
        <begin position="160"/>
        <end position="179"/>
    </location>
</feature>
<comment type="caution">
    <text evidence="9">The sequence shown here is derived from an EMBL/GenBank/DDBJ whole genome shotgun (WGS) entry which is preliminary data.</text>
</comment>
<feature type="transmembrane region" description="Helical" evidence="8">
    <location>
        <begin position="31"/>
        <end position="50"/>
    </location>
</feature>
<feature type="transmembrane region" description="Helical" evidence="8">
    <location>
        <begin position="97"/>
        <end position="116"/>
    </location>
</feature>
<organism evidence="9 10">
    <name type="scientific">Vogesella fluminis</name>
    <dbReference type="NCBI Taxonomy" id="1069161"/>
    <lineage>
        <taxon>Bacteria</taxon>
        <taxon>Pseudomonadati</taxon>
        <taxon>Pseudomonadota</taxon>
        <taxon>Betaproteobacteria</taxon>
        <taxon>Neisseriales</taxon>
        <taxon>Chromobacteriaceae</taxon>
        <taxon>Vogesella</taxon>
    </lineage>
</organism>
<keyword evidence="3" id="KW-0813">Transport</keyword>
<dbReference type="InterPro" id="IPR004695">
    <property type="entry name" value="SLAC1/Mae1/Ssu1/TehA"/>
</dbReference>
<dbReference type="CDD" id="cd09319">
    <property type="entry name" value="TDT_like_1"/>
    <property type="match status" value="1"/>
</dbReference>
<dbReference type="PANTHER" id="PTHR31686:SF1">
    <property type="entry name" value="SULFITE EFFLUX PUMP SSU1"/>
    <property type="match status" value="1"/>
</dbReference>
<feature type="transmembrane region" description="Helical" evidence="8">
    <location>
        <begin position="191"/>
        <end position="217"/>
    </location>
</feature>
<gene>
    <name evidence="9" type="ORF">GCM10011419_01510</name>
</gene>
<dbReference type="EMBL" id="BMYP01000001">
    <property type="protein sequence ID" value="GHD70718.1"/>
    <property type="molecule type" value="Genomic_DNA"/>
</dbReference>
<feature type="transmembrane region" description="Helical" evidence="8">
    <location>
        <begin position="57"/>
        <end position="77"/>
    </location>
</feature>
<evidence type="ECO:0000313" key="10">
    <source>
        <dbReference type="Proteomes" id="UP000662678"/>
    </source>
</evidence>
<keyword evidence="7 8" id="KW-0472">Membrane</keyword>
<evidence type="ECO:0000256" key="6">
    <source>
        <dbReference type="ARBA" id="ARBA00022989"/>
    </source>
</evidence>
<comment type="similarity">
    <text evidence="2">Belongs to the tellurite-resistance/dicarboxylate transporter (TDT) family.</text>
</comment>
<proteinExistence type="inferred from homology"/>
<feature type="transmembrane region" description="Helical" evidence="8">
    <location>
        <begin position="268"/>
        <end position="287"/>
    </location>
</feature>
<evidence type="ECO:0000256" key="3">
    <source>
        <dbReference type="ARBA" id="ARBA00022448"/>
    </source>
</evidence>
<name>A0ABQ3H6H3_9NEIS</name>
<reference evidence="10" key="1">
    <citation type="journal article" date="2019" name="Int. J. Syst. Evol. Microbiol.">
        <title>The Global Catalogue of Microorganisms (GCM) 10K type strain sequencing project: providing services to taxonomists for standard genome sequencing and annotation.</title>
        <authorList>
            <consortium name="The Broad Institute Genomics Platform"/>
            <consortium name="The Broad Institute Genome Sequencing Center for Infectious Disease"/>
            <person name="Wu L."/>
            <person name="Ma J."/>
        </authorList>
    </citation>
    <scope>NUCLEOTIDE SEQUENCE [LARGE SCALE GENOMIC DNA]</scope>
    <source>
        <strain evidence="10">KCTC 23713</strain>
    </source>
</reference>
<dbReference type="PANTHER" id="PTHR31686">
    <property type="match status" value="1"/>
</dbReference>
<keyword evidence="6 8" id="KW-1133">Transmembrane helix</keyword>
<accession>A0ABQ3H6H3</accession>
<dbReference type="Proteomes" id="UP000662678">
    <property type="component" value="Unassembled WGS sequence"/>
</dbReference>
<protein>
    <submittedName>
        <fullName evidence="9">C4-dicarboxylate transporter</fullName>
    </submittedName>
</protein>
<comment type="subcellular location">
    <subcellularLocation>
        <location evidence="1">Cell membrane</location>
        <topology evidence="1">Multi-pass membrane protein</topology>
    </subcellularLocation>
</comment>
<feature type="transmembrane region" description="Helical" evidence="8">
    <location>
        <begin position="335"/>
        <end position="355"/>
    </location>
</feature>